<dbReference type="AlphaFoldDB" id="A0AAW7X5L6"/>
<protein>
    <recommendedName>
        <fullName evidence="3">Lipoprotein</fullName>
    </recommendedName>
</protein>
<evidence type="ECO:0000313" key="2">
    <source>
        <dbReference type="Proteomes" id="UP001169760"/>
    </source>
</evidence>
<organism evidence="1 2">
    <name type="scientific">Saccharophagus degradans</name>
    <dbReference type="NCBI Taxonomy" id="86304"/>
    <lineage>
        <taxon>Bacteria</taxon>
        <taxon>Pseudomonadati</taxon>
        <taxon>Pseudomonadota</taxon>
        <taxon>Gammaproteobacteria</taxon>
        <taxon>Cellvibrionales</taxon>
        <taxon>Cellvibrionaceae</taxon>
        <taxon>Saccharophagus</taxon>
    </lineage>
</organism>
<evidence type="ECO:0008006" key="3">
    <source>
        <dbReference type="Google" id="ProtNLM"/>
    </source>
</evidence>
<evidence type="ECO:0000313" key="1">
    <source>
        <dbReference type="EMBL" id="MDO6421684.1"/>
    </source>
</evidence>
<sequence length="136" mass="14767">MMKIFAIVPLVVLLACCTTTKIVGQYPIHGIVQDKCSGKAISGVSIKLRFGAIDIGGDNSVITEPESTNQDGEFRIEPQYIKLKGGVGGWSGSLHEWPTVLLKRDGYKDVGYGFLEANESTYSSMTLTMEPHRGCP</sequence>
<dbReference type="RefSeq" id="WP_303491248.1">
    <property type="nucleotide sequence ID" value="NZ_JAUOPB010000002.1"/>
</dbReference>
<dbReference type="Proteomes" id="UP001169760">
    <property type="component" value="Unassembled WGS sequence"/>
</dbReference>
<proteinExistence type="predicted"/>
<name>A0AAW7X5L6_9GAMM</name>
<reference evidence="1" key="1">
    <citation type="submission" date="2023-07" db="EMBL/GenBank/DDBJ databases">
        <title>Genome content predicts the carbon catabolic preferences of heterotrophic bacteria.</title>
        <authorList>
            <person name="Gralka M."/>
        </authorList>
    </citation>
    <scope>NUCLEOTIDE SEQUENCE</scope>
    <source>
        <strain evidence="1">I3M17_2</strain>
    </source>
</reference>
<dbReference type="PROSITE" id="PS51257">
    <property type="entry name" value="PROKAR_LIPOPROTEIN"/>
    <property type="match status" value="1"/>
</dbReference>
<accession>A0AAW7X5L6</accession>
<comment type="caution">
    <text evidence="1">The sequence shown here is derived from an EMBL/GenBank/DDBJ whole genome shotgun (WGS) entry which is preliminary data.</text>
</comment>
<dbReference type="EMBL" id="JAUOPB010000002">
    <property type="protein sequence ID" value="MDO6421684.1"/>
    <property type="molecule type" value="Genomic_DNA"/>
</dbReference>
<gene>
    <name evidence="1" type="ORF">Q4521_04280</name>
</gene>